<evidence type="ECO:0000313" key="4">
    <source>
        <dbReference type="Proteomes" id="UP000608513"/>
    </source>
</evidence>
<proteinExistence type="predicted"/>
<keyword evidence="4" id="KW-1185">Reference proteome</keyword>
<dbReference type="AlphaFoldDB" id="A0A923MP33"/>
<feature type="repeat" description="TPR" evidence="1">
    <location>
        <begin position="67"/>
        <end position="100"/>
    </location>
</feature>
<evidence type="ECO:0000256" key="2">
    <source>
        <dbReference type="SAM" id="SignalP"/>
    </source>
</evidence>
<name>A0A923MP33_9BURK</name>
<reference evidence="3" key="1">
    <citation type="submission" date="2020-08" db="EMBL/GenBank/DDBJ databases">
        <title>Ramlibacter sp. USB13 16S ribosomal RNA gene genome sequencing and assembly.</title>
        <authorList>
            <person name="Kang M."/>
        </authorList>
    </citation>
    <scope>NUCLEOTIDE SEQUENCE</scope>
    <source>
        <strain evidence="3">USB13</strain>
    </source>
</reference>
<organism evidence="3 4">
    <name type="scientific">Ramlibacter cellulosilyticus</name>
    <dbReference type="NCBI Taxonomy" id="2764187"/>
    <lineage>
        <taxon>Bacteria</taxon>
        <taxon>Pseudomonadati</taxon>
        <taxon>Pseudomonadota</taxon>
        <taxon>Betaproteobacteria</taxon>
        <taxon>Burkholderiales</taxon>
        <taxon>Comamonadaceae</taxon>
        <taxon>Ramlibacter</taxon>
    </lineage>
</organism>
<evidence type="ECO:0000256" key="1">
    <source>
        <dbReference type="PROSITE-ProRule" id="PRU00339"/>
    </source>
</evidence>
<keyword evidence="1" id="KW-0802">TPR repeat</keyword>
<dbReference type="Pfam" id="PF13432">
    <property type="entry name" value="TPR_16"/>
    <property type="match status" value="1"/>
</dbReference>
<feature type="chain" id="PRO_5037986741" evidence="2">
    <location>
        <begin position="23"/>
        <end position="153"/>
    </location>
</feature>
<dbReference type="Proteomes" id="UP000608513">
    <property type="component" value="Unassembled WGS sequence"/>
</dbReference>
<sequence length="153" mass="16995">MKQARALVAAALLAAAAPLAVAVESDPVEKVASDPDVVAARKAHDRGDWKEAVARLQRAERRFPRDADLQNSLGYALRQAKDYDGAFRHYRKALQFDPRHRGAHEYIGEAYLLVGDVASAEKHLASLKSICMLPCEEMRELEKAIGEYKARKP</sequence>
<dbReference type="Gene3D" id="1.25.40.10">
    <property type="entry name" value="Tetratricopeptide repeat domain"/>
    <property type="match status" value="1"/>
</dbReference>
<dbReference type="InterPro" id="IPR011990">
    <property type="entry name" value="TPR-like_helical_dom_sf"/>
</dbReference>
<comment type="caution">
    <text evidence="3">The sequence shown here is derived from an EMBL/GenBank/DDBJ whole genome shotgun (WGS) entry which is preliminary data.</text>
</comment>
<dbReference type="EMBL" id="JACORT010000001">
    <property type="protein sequence ID" value="MBC5782271.1"/>
    <property type="molecule type" value="Genomic_DNA"/>
</dbReference>
<dbReference type="InterPro" id="IPR019734">
    <property type="entry name" value="TPR_rpt"/>
</dbReference>
<accession>A0A923MP33</accession>
<dbReference type="PROSITE" id="PS50293">
    <property type="entry name" value="TPR_REGION"/>
    <property type="match status" value="1"/>
</dbReference>
<dbReference type="SUPFAM" id="SSF48452">
    <property type="entry name" value="TPR-like"/>
    <property type="match status" value="1"/>
</dbReference>
<evidence type="ECO:0000313" key="3">
    <source>
        <dbReference type="EMBL" id="MBC5782271.1"/>
    </source>
</evidence>
<protein>
    <submittedName>
        <fullName evidence="3">Tetratricopeptide repeat protein</fullName>
    </submittedName>
</protein>
<feature type="signal peptide" evidence="2">
    <location>
        <begin position="1"/>
        <end position="22"/>
    </location>
</feature>
<gene>
    <name evidence="3" type="ORF">H8N03_04895</name>
</gene>
<dbReference type="PROSITE" id="PS50005">
    <property type="entry name" value="TPR"/>
    <property type="match status" value="1"/>
</dbReference>
<keyword evidence="2" id="KW-0732">Signal</keyword>
<dbReference type="RefSeq" id="WP_187074975.1">
    <property type="nucleotide sequence ID" value="NZ_JACORT010000001.1"/>
</dbReference>
<dbReference type="SMART" id="SM00028">
    <property type="entry name" value="TPR"/>
    <property type="match status" value="1"/>
</dbReference>